<dbReference type="PROSITE" id="PS01010">
    <property type="entry name" value="CRISP_2"/>
    <property type="match status" value="1"/>
</dbReference>
<dbReference type="PANTHER" id="PTHR10334">
    <property type="entry name" value="CYSTEINE-RICH SECRETORY PROTEIN-RELATED"/>
    <property type="match status" value="1"/>
</dbReference>
<dbReference type="AlphaFoldDB" id="A0A4S2N690"/>
<feature type="domain" description="SCP" evidence="1">
    <location>
        <begin position="9"/>
        <end position="137"/>
    </location>
</feature>
<dbReference type="InParanoid" id="A0A4S2N690"/>
<dbReference type="OrthoDB" id="337038at2759"/>
<reference evidence="2 3" key="1">
    <citation type="submission" date="2019-04" db="EMBL/GenBank/DDBJ databases">
        <title>Comparative genomics and transcriptomics to analyze fruiting body development in filamentous ascomycetes.</title>
        <authorList>
            <consortium name="DOE Joint Genome Institute"/>
            <person name="Lutkenhaus R."/>
            <person name="Traeger S."/>
            <person name="Breuer J."/>
            <person name="Kuo A."/>
            <person name="Lipzen A."/>
            <person name="Pangilinan J."/>
            <person name="Dilworth D."/>
            <person name="Sandor L."/>
            <person name="Poggeler S."/>
            <person name="Barry K."/>
            <person name="Grigoriev I.V."/>
            <person name="Nowrousian M."/>
        </authorList>
    </citation>
    <scope>NUCLEOTIDE SEQUENCE [LARGE SCALE GENOMIC DNA]</scope>
    <source>
        <strain evidence="2 3">CBS 389.68</strain>
    </source>
</reference>
<dbReference type="InterPro" id="IPR018244">
    <property type="entry name" value="Allrgn_V5/Tpx1_CS"/>
</dbReference>
<dbReference type="PRINTS" id="PR00837">
    <property type="entry name" value="V5TPXLIKE"/>
</dbReference>
<keyword evidence="3" id="KW-1185">Reference proteome</keyword>
<dbReference type="InterPro" id="IPR001283">
    <property type="entry name" value="CRISP-related"/>
</dbReference>
<dbReference type="STRING" id="341454.A0A4S2N690"/>
<organism evidence="2 3">
    <name type="scientific">Ascodesmis nigricans</name>
    <dbReference type="NCBI Taxonomy" id="341454"/>
    <lineage>
        <taxon>Eukaryota</taxon>
        <taxon>Fungi</taxon>
        <taxon>Dikarya</taxon>
        <taxon>Ascomycota</taxon>
        <taxon>Pezizomycotina</taxon>
        <taxon>Pezizomycetes</taxon>
        <taxon>Pezizales</taxon>
        <taxon>Ascodesmidaceae</taxon>
        <taxon>Ascodesmis</taxon>
    </lineage>
</organism>
<accession>A0A4S2N690</accession>
<dbReference type="SMART" id="SM00198">
    <property type="entry name" value="SCP"/>
    <property type="match status" value="1"/>
</dbReference>
<dbReference type="SUPFAM" id="SSF55797">
    <property type="entry name" value="PR-1-like"/>
    <property type="match status" value="1"/>
</dbReference>
<dbReference type="InterPro" id="IPR014044">
    <property type="entry name" value="CAP_dom"/>
</dbReference>
<dbReference type="GO" id="GO:0005576">
    <property type="term" value="C:extracellular region"/>
    <property type="evidence" value="ECO:0007669"/>
    <property type="project" value="InterPro"/>
</dbReference>
<dbReference type="Pfam" id="PF00188">
    <property type="entry name" value="CAP"/>
    <property type="match status" value="1"/>
</dbReference>
<dbReference type="InterPro" id="IPR035940">
    <property type="entry name" value="CAP_sf"/>
</dbReference>
<evidence type="ECO:0000259" key="1">
    <source>
        <dbReference type="SMART" id="SM00198"/>
    </source>
</evidence>
<name>A0A4S2N690_9PEZI</name>
<protein>
    <submittedName>
        <fullName evidence="2">PR-1-like protein</fullName>
    </submittedName>
</protein>
<dbReference type="PROSITE" id="PS01009">
    <property type="entry name" value="CRISP_1"/>
    <property type="match status" value="1"/>
</dbReference>
<evidence type="ECO:0000313" key="2">
    <source>
        <dbReference type="EMBL" id="TGZ84780.1"/>
    </source>
</evidence>
<evidence type="ECO:0000313" key="3">
    <source>
        <dbReference type="Proteomes" id="UP000298138"/>
    </source>
</evidence>
<sequence>MARESAYNNLKKPVLEAHNSLRKNFTAEPLTWDDDLADSAQEYAEECEFEHSGISDIGENLAAGYTTPEDAVTAWSNEEDDYKTGKITKDAGHFTQMVWKNTTMVGCGWKECDGILKKGLKQVLLVCHYSPQGNWKDKETVKANVGENVHKSMGTGKIGMVRKVWRSVWGVGAMVVVWCWLQ</sequence>
<proteinExistence type="predicted"/>
<dbReference type="Proteomes" id="UP000298138">
    <property type="component" value="Unassembled WGS sequence"/>
</dbReference>
<dbReference type="Gene3D" id="3.40.33.10">
    <property type="entry name" value="CAP"/>
    <property type="match status" value="1"/>
</dbReference>
<gene>
    <name evidence="2" type="ORF">EX30DRAFT_367919</name>
</gene>
<dbReference type="EMBL" id="ML220112">
    <property type="protein sequence ID" value="TGZ84780.1"/>
    <property type="molecule type" value="Genomic_DNA"/>
</dbReference>